<dbReference type="AlphaFoldDB" id="A0A0N5A6V5"/>
<evidence type="ECO:0000313" key="2">
    <source>
        <dbReference type="Proteomes" id="UP000038045"/>
    </source>
</evidence>
<keyword evidence="1" id="KW-0732">Signal</keyword>
<feature type="signal peptide" evidence="1">
    <location>
        <begin position="1"/>
        <end position="20"/>
    </location>
</feature>
<proteinExistence type="predicted"/>
<sequence length="92" mass="10668">MKIQFLVIFVFALFLTVGSTSLTIKSYAHVTDEGPNAYPRYRYGSKYFNNINEVETYLKTMNDQTYDIKKIEEKGDEYGDTKITYELTPTGK</sequence>
<name>A0A0N5A6V5_PARTI</name>
<feature type="chain" id="PRO_5005892986" evidence="1">
    <location>
        <begin position="21"/>
        <end position="92"/>
    </location>
</feature>
<reference evidence="3" key="1">
    <citation type="submission" date="2017-02" db="UniProtKB">
        <authorList>
            <consortium name="WormBaseParasite"/>
        </authorList>
    </citation>
    <scope>IDENTIFICATION</scope>
</reference>
<evidence type="ECO:0000256" key="1">
    <source>
        <dbReference type="SAM" id="SignalP"/>
    </source>
</evidence>
<protein>
    <submittedName>
        <fullName evidence="3">Secreted protein</fullName>
    </submittedName>
</protein>
<keyword evidence="2" id="KW-1185">Reference proteome</keyword>
<accession>A0A0N5A6V5</accession>
<dbReference type="WBParaSite" id="PTRK_0001775100.1">
    <property type="protein sequence ID" value="PTRK_0001775100.1"/>
    <property type="gene ID" value="PTRK_0001775100"/>
</dbReference>
<organism evidence="2 3">
    <name type="scientific">Parastrongyloides trichosuri</name>
    <name type="common">Possum-specific nematode worm</name>
    <dbReference type="NCBI Taxonomy" id="131310"/>
    <lineage>
        <taxon>Eukaryota</taxon>
        <taxon>Metazoa</taxon>
        <taxon>Ecdysozoa</taxon>
        <taxon>Nematoda</taxon>
        <taxon>Chromadorea</taxon>
        <taxon>Rhabditida</taxon>
        <taxon>Tylenchina</taxon>
        <taxon>Panagrolaimomorpha</taxon>
        <taxon>Strongyloidoidea</taxon>
        <taxon>Strongyloididae</taxon>
        <taxon>Parastrongyloides</taxon>
    </lineage>
</organism>
<evidence type="ECO:0000313" key="3">
    <source>
        <dbReference type="WBParaSite" id="PTRK_0001775100.1"/>
    </source>
</evidence>
<dbReference type="Proteomes" id="UP000038045">
    <property type="component" value="Unplaced"/>
</dbReference>